<accession>A0A840C059</accession>
<dbReference type="SUPFAM" id="SSF51206">
    <property type="entry name" value="cAMP-binding domain-like"/>
    <property type="match status" value="1"/>
</dbReference>
<evidence type="ECO:0000313" key="4">
    <source>
        <dbReference type="Proteomes" id="UP000577362"/>
    </source>
</evidence>
<evidence type="ECO:0000313" key="3">
    <source>
        <dbReference type="EMBL" id="MBB4016919.1"/>
    </source>
</evidence>
<keyword evidence="1" id="KW-0813">Transport</keyword>
<dbReference type="InterPro" id="IPR000595">
    <property type="entry name" value="cNMP-bd_dom"/>
</dbReference>
<keyword evidence="1" id="KW-1071">Ligand-gated ion channel</keyword>
<dbReference type="EMBL" id="JACIEN010000002">
    <property type="protein sequence ID" value="MBB4016919.1"/>
    <property type="molecule type" value="Genomic_DNA"/>
</dbReference>
<feature type="domain" description="Cyclic nucleotide-binding" evidence="2">
    <location>
        <begin position="15"/>
        <end position="133"/>
    </location>
</feature>
<dbReference type="Gene3D" id="2.60.120.10">
    <property type="entry name" value="Jelly Rolls"/>
    <property type="match status" value="1"/>
</dbReference>
<dbReference type="Proteomes" id="UP000577362">
    <property type="component" value="Unassembled WGS sequence"/>
</dbReference>
<dbReference type="InterPro" id="IPR050866">
    <property type="entry name" value="CNG_cation_channel"/>
</dbReference>
<keyword evidence="4" id="KW-1185">Reference proteome</keyword>
<dbReference type="PROSITE" id="PS50042">
    <property type="entry name" value="CNMP_BINDING_3"/>
    <property type="match status" value="1"/>
</dbReference>
<evidence type="ECO:0000259" key="2">
    <source>
        <dbReference type="PROSITE" id="PS50042"/>
    </source>
</evidence>
<dbReference type="GO" id="GO:0005221">
    <property type="term" value="F:intracellularly cyclic nucleotide-activated monoatomic cation channel activity"/>
    <property type="evidence" value="ECO:0007669"/>
    <property type="project" value="InterPro"/>
</dbReference>
<keyword evidence="1" id="KW-0407">Ion channel</keyword>
<proteinExistence type="predicted"/>
<dbReference type="AlphaFoldDB" id="A0A840C059"/>
<sequence>MGLNDDIAALEVVPTFAGVEREALRLIAFAAESRILRAGDILFRRGELADAGYLVRSGAIALDARDDGSPTDHVVGPGVLIGELALFAETKRPATAIAREPSSVTKLPRSVLRRVLVEFPDAAVHLRAVFAERLNDMAGDLAAVRRALLSIER</sequence>
<comment type="caution">
    <text evidence="3">The sequence shown here is derived from an EMBL/GenBank/DDBJ whole genome shotgun (WGS) entry which is preliminary data.</text>
</comment>
<name>A0A840C059_9HYPH</name>
<dbReference type="SMART" id="SM00100">
    <property type="entry name" value="cNMP"/>
    <property type="match status" value="1"/>
</dbReference>
<dbReference type="CDD" id="cd00038">
    <property type="entry name" value="CAP_ED"/>
    <property type="match status" value="1"/>
</dbReference>
<gene>
    <name evidence="3" type="ORF">GGR16_001948</name>
</gene>
<dbReference type="InterPro" id="IPR014710">
    <property type="entry name" value="RmlC-like_jellyroll"/>
</dbReference>
<evidence type="ECO:0000256" key="1">
    <source>
        <dbReference type="ARBA" id="ARBA00023286"/>
    </source>
</evidence>
<protein>
    <submittedName>
        <fullName evidence="3">CRP-like cAMP-binding protein</fullName>
    </submittedName>
</protein>
<dbReference type="GO" id="GO:0044877">
    <property type="term" value="F:protein-containing complex binding"/>
    <property type="evidence" value="ECO:0007669"/>
    <property type="project" value="TreeGrafter"/>
</dbReference>
<dbReference type="InterPro" id="IPR018490">
    <property type="entry name" value="cNMP-bd_dom_sf"/>
</dbReference>
<dbReference type="PANTHER" id="PTHR45638:SF11">
    <property type="entry name" value="CYCLIC NUCLEOTIDE-GATED CATION CHANNEL SUBUNIT A"/>
    <property type="match status" value="1"/>
</dbReference>
<organism evidence="3 4">
    <name type="scientific">Chelatococcus caeni</name>
    <dbReference type="NCBI Taxonomy" id="1348468"/>
    <lineage>
        <taxon>Bacteria</taxon>
        <taxon>Pseudomonadati</taxon>
        <taxon>Pseudomonadota</taxon>
        <taxon>Alphaproteobacteria</taxon>
        <taxon>Hyphomicrobiales</taxon>
        <taxon>Chelatococcaceae</taxon>
        <taxon>Chelatococcus</taxon>
    </lineage>
</organism>
<dbReference type="Pfam" id="PF00027">
    <property type="entry name" value="cNMP_binding"/>
    <property type="match status" value="1"/>
</dbReference>
<reference evidence="3 4" key="1">
    <citation type="submission" date="2020-08" db="EMBL/GenBank/DDBJ databases">
        <title>Genomic Encyclopedia of Type Strains, Phase IV (KMG-IV): sequencing the most valuable type-strain genomes for metagenomic binning, comparative biology and taxonomic classification.</title>
        <authorList>
            <person name="Goeker M."/>
        </authorList>
    </citation>
    <scope>NUCLEOTIDE SEQUENCE [LARGE SCALE GENOMIC DNA]</scope>
    <source>
        <strain evidence="3 4">DSM 103737</strain>
    </source>
</reference>
<keyword evidence="1" id="KW-0406">Ion transport</keyword>
<dbReference type="PANTHER" id="PTHR45638">
    <property type="entry name" value="CYCLIC NUCLEOTIDE-GATED CATION CHANNEL SUBUNIT A"/>
    <property type="match status" value="1"/>
</dbReference>
<dbReference type="RefSeq" id="WP_183316464.1">
    <property type="nucleotide sequence ID" value="NZ_JACIEN010000002.1"/>
</dbReference>